<dbReference type="EMBL" id="SNXI01000029">
    <property type="protein sequence ID" value="TDP27470.1"/>
    <property type="molecule type" value="Genomic_DNA"/>
</dbReference>
<dbReference type="OrthoDB" id="9807561at2"/>
<reference evidence="1 2" key="1">
    <citation type="submission" date="2019-03" db="EMBL/GenBank/DDBJ databases">
        <title>Freshwater and sediment microbial communities from various areas in North America, analyzing microbe dynamics in response to fracking.</title>
        <authorList>
            <person name="Lamendella R."/>
        </authorList>
    </citation>
    <scope>NUCLEOTIDE SEQUENCE [LARGE SCALE GENOMIC DNA]</scope>
    <source>
        <strain evidence="1 2">18_TX</strain>
    </source>
</reference>
<dbReference type="Proteomes" id="UP000295531">
    <property type="component" value="Unassembled WGS sequence"/>
</dbReference>
<name>A0A4R6NXY4_9GAMM</name>
<keyword evidence="2" id="KW-1185">Reference proteome</keyword>
<comment type="caution">
    <text evidence="1">The sequence shown here is derived from an EMBL/GenBank/DDBJ whole genome shotgun (WGS) entry which is preliminary data.</text>
</comment>
<organism evidence="1 2">
    <name type="scientific">Idiomarina aquatica</name>
    <dbReference type="NCBI Taxonomy" id="1327752"/>
    <lineage>
        <taxon>Bacteria</taxon>
        <taxon>Pseudomonadati</taxon>
        <taxon>Pseudomonadota</taxon>
        <taxon>Gammaproteobacteria</taxon>
        <taxon>Alteromonadales</taxon>
        <taxon>Idiomarinaceae</taxon>
        <taxon>Idiomarina</taxon>
    </lineage>
</organism>
<evidence type="ECO:0000313" key="2">
    <source>
        <dbReference type="Proteomes" id="UP000295531"/>
    </source>
</evidence>
<proteinExistence type="predicted"/>
<dbReference type="RefSeq" id="WP_133540792.1">
    <property type="nucleotide sequence ID" value="NZ_SNXI01000029.1"/>
</dbReference>
<sequence length="79" mass="8817">MSTLKVESHPVAIDVCVTESNLSVDLADGRKISVPIVWFPRLQKASKYDREKWQLLGDGQGIHWPTLDEDICVSGLLNP</sequence>
<dbReference type="InterPro" id="IPR018841">
    <property type="entry name" value="DUF2442"/>
</dbReference>
<dbReference type="AlphaFoldDB" id="A0A4R6NXY4"/>
<accession>A0A4R6NXY4</accession>
<evidence type="ECO:0000313" key="1">
    <source>
        <dbReference type="EMBL" id="TDP27470.1"/>
    </source>
</evidence>
<dbReference type="Gene3D" id="3.30.2020.40">
    <property type="entry name" value="Uncharacterised protein PF10387, DUF2442"/>
    <property type="match status" value="1"/>
</dbReference>
<protein>
    <submittedName>
        <fullName evidence="1">Uncharacterized protein DUF2442</fullName>
    </submittedName>
</protein>
<dbReference type="Pfam" id="PF10387">
    <property type="entry name" value="DUF2442"/>
    <property type="match status" value="1"/>
</dbReference>
<gene>
    <name evidence="1" type="ORF">DEU29_12915</name>
</gene>